<feature type="transmembrane region" description="Helical" evidence="1">
    <location>
        <begin position="12"/>
        <end position="31"/>
    </location>
</feature>
<keyword evidence="1" id="KW-0472">Membrane</keyword>
<evidence type="ECO:0000313" key="3">
    <source>
        <dbReference type="Proteomes" id="UP000469890"/>
    </source>
</evidence>
<name>A0A8H4BR00_MUCCL</name>
<keyword evidence="1" id="KW-1133">Transmembrane helix</keyword>
<protein>
    <submittedName>
        <fullName evidence="2">Uncharacterized protein</fullName>
    </submittedName>
</protein>
<evidence type="ECO:0000313" key="2">
    <source>
        <dbReference type="EMBL" id="KAF1806982.1"/>
    </source>
</evidence>
<reference evidence="2 3" key="1">
    <citation type="submission" date="2019-09" db="EMBL/GenBank/DDBJ databases">
        <authorList>
            <consortium name="DOE Joint Genome Institute"/>
            <person name="Mondo S.J."/>
            <person name="Navarro-Mendoza M.I."/>
            <person name="Perez-Arques C."/>
            <person name="Panchal S."/>
            <person name="Nicolas F.E."/>
            <person name="Ganguly P."/>
            <person name="Pangilinan J."/>
            <person name="Grigoriev I."/>
            <person name="Heitman J."/>
            <person name="Sanya K."/>
            <person name="Garre V."/>
        </authorList>
    </citation>
    <scope>NUCLEOTIDE SEQUENCE [LARGE SCALE GENOMIC DNA]</scope>
    <source>
        <strain evidence="2 3">MU402</strain>
    </source>
</reference>
<dbReference type="EMBL" id="JAAECE010000001">
    <property type="protein sequence ID" value="KAF1806982.1"/>
    <property type="molecule type" value="Genomic_DNA"/>
</dbReference>
<gene>
    <name evidence="2" type="ORF">FB192DRAFT_1353269</name>
</gene>
<dbReference type="Proteomes" id="UP000469890">
    <property type="component" value="Unassembled WGS sequence"/>
</dbReference>
<comment type="caution">
    <text evidence="2">The sequence shown here is derived from an EMBL/GenBank/DDBJ whole genome shotgun (WGS) entry which is preliminary data.</text>
</comment>
<evidence type="ECO:0000256" key="1">
    <source>
        <dbReference type="SAM" id="Phobius"/>
    </source>
</evidence>
<keyword evidence="1" id="KW-0812">Transmembrane</keyword>
<dbReference type="AlphaFoldDB" id="A0A8H4BR00"/>
<organism evidence="2 3">
    <name type="scientific">Mucor circinelloides f. lusitanicus</name>
    <name type="common">Mucor racemosus var. lusitanicus</name>
    <dbReference type="NCBI Taxonomy" id="29924"/>
    <lineage>
        <taxon>Eukaryota</taxon>
        <taxon>Fungi</taxon>
        <taxon>Fungi incertae sedis</taxon>
        <taxon>Mucoromycota</taxon>
        <taxon>Mucoromycotina</taxon>
        <taxon>Mucoromycetes</taxon>
        <taxon>Mucorales</taxon>
        <taxon>Mucorineae</taxon>
        <taxon>Mucoraceae</taxon>
        <taxon>Mucor</taxon>
    </lineage>
</organism>
<accession>A0A8H4BR00</accession>
<proteinExistence type="predicted"/>
<sequence>MVVGDTPLLSLLLLSIHHSLICYHGLYFVAIQFDQILLYCKSCATTSASTTNRGQCQFNINATDSEKSNAQQQADSCWH</sequence>